<keyword evidence="4" id="KW-1185">Reference proteome</keyword>
<evidence type="ECO:0000313" key="1">
    <source>
        <dbReference type="EMBL" id="AQU88122.1"/>
    </source>
</evidence>
<evidence type="ECO:0000313" key="3">
    <source>
        <dbReference type="Proteomes" id="UP000189683"/>
    </source>
</evidence>
<reference evidence="3" key="1">
    <citation type="submission" date="2017-02" db="EMBL/GenBank/DDBJ databases">
        <title>zhang.</title>
        <authorList>
            <person name="Zhang H."/>
        </authorList>
    </citation>
    <scope>NUCLEOTIDE SEQUENCE [LARGE SCALE GENOMIC DNA]</scope>
    <source>
        <strain evidence="3">RZS01</strain>
    </source>
</reference>
<reference evidence="1" key="2">
    <citation type="submission" date="2017-02" db="EMBL/GenBank/DDBJ databases">
        <authorList>
            <person name="Zhang H."/>
        </authorList>
    </citation>
    <scope>NUCLEOTIDE SEQUENCE</scope>
    <source>
        <strain evidence="1">RZS01</strain>
    </source>
</reference>
<accession>A0A9N7H1G7</accession>
<sequence length="101" mass="12041">MNDRYSLSPSRNLPDFKRPNLLLQEYERATLANVRFWNDRTFELPSPIGRFVPKFVYRGSLDNVGFRAMATAAWVSDMRRILSVRYKEFISRFLLFDTKQK</sequence>
<reference evidence="2 4" key="3">
    <citation type="submission" date="2017-06" db="EMBL/GenBank/DDBJ databases">
        <title>A draft genome sequence of Komagataeibacter nataicola LMG 1536.</title>
        <authorList>
            <person name="Skraban J."/>
            <person name="Cleenwerck I."/>
            <person name="Vandamme P."/>
            <person name="Trcek J."/>
        </authorList>
    </citation>
    <scope>NUCLEOTIDE SEQUENCE [LARGE SCALE GENOMIC DNA]</scope>
    <source>
        <strain evidence="2 4">LMG 1536</strain>
    </source>
</reference>
<protein>
    <submittedName>
        <fullName evidence="1">Uncharacterized protein</fullName>
    </submittedName>
</protein>
<evidence type="ECO:0000313" key="4">
    <source>
        <dbReference type="Proteomes" id="UP000247512"/>
    </source>
</evidence>
<organism evidence="1 3">
    <name type="scientific">Komagataeibacter nataicola</name>
    <dbReference type="NCBI Taxonomy" id="265960"/>
    <lineage>
        <taxon>Bacteria</taxon>
        <taxon>Pseudomonadati</taxon>
        <taxon>Pseudomonadota</taxon>
        <taxon>Alphaproteobacteria</taxon>
        <taxon>Acetobacterales</taxon>
        <taxon>Acetobacteraceae</taxon>
        <taxon>Komagataeibacter</taxon>
    </lineage>
</organism>
<evidence type="ECO:0000313" key="2">
    <source>
        <dbReference type="EMBL" id="PYD66889.1"/>
    </source>
</evidence>
<dbReference type="AlphaFoldDB" id="A0A9N7H1G7"/>
<dbReference type="KEGG" id="kna:B0W47_12350"/>
<dbReference type="Proteomes" id="UP000189683">
    <property type="component" value="Chromosome"/>
</dbReference>
<dbReference type="EMBL" id="NIRT01000007">
    <property type="protein sequence ID" value="PYD66889.1"/>
    <property type="molecule type" value="Genomic_DNA"/>
</dbReference>
<dbReference type="EMBL" id="CP019875">
    <property type="protein sequence ID" value="AQU88122.1"/>
    <property type="molecule type" value="Genomic_DNA"/>
</dbReference>
<name>A0A9N7H1G7_9PROT</name>
<gene>
    <name evidence="1" type="ORF">B0W47_12350</name>
    <name evidence="2" type="ORF">CDI09_05660</name>
</gene>
<proteinExistence type="predicted"/>
<dbReference type="Proteomes" id="UP000247512">
    <property type="component" value="Unassembled WGS sequence"/>
</dbReference>